<comment type="catalytic activity">
    <reaction evidence="1">
        <text>Hydrolysis of terminal, non-reducing beta-D-glucosyl residues with release of beta-D-glucose.</text>
        <dbReference type="EC" id="3.2.1.21"/>
    </reaction>
</comment>
<comment type="similarity">
    <text evidence="2">Belongs to the glycosyl hydrolase 3 family.</text>
</comment>
<evidence type="ECO:0000259" key="8">
    <source>
        <dbReference type="Pfam" id="PF01915"/>
    </source>
</evidence>
<protein>
    <recommendedName>
        <fullName evidence="3">beta-glucosidase</fullName>
        <ecNumber evidence="3">3.2.1.21</ecNumber>
    </recommendedName>
</protein>
<dbReference type="Pfam" id="PF01915">
    <property type="entry name" value="Glyco_hydro_3_C"/>
    <property type="match status" value="1"/>
</dbReference>
<evidence type="ECO:0000256" key="7">
    <source>
        <dbReference type="ARBA" id="ARBA00023326"/>
    </source>
</evidence>
<evidence type="ECO:0000313" key="10">
    <source>
        <dbReference type="Proteomes" id="UP001610444"/>
    </source>
</evidence>
<keyword evidence="4 9" id="KW-0378">Hydrolase</keyword>
<keyword evidence="6" id="KW-0326">Glycosidase</keyword>
<dbReference type="InterPro" id="IPR036881">
    <property type="entry name" value="Glyco_hydro_3_C_sf"/>
</dbReference>
<proteinExistence type="inferred from homology"/>
<keyword evidence="7" id="KW-0624">Polysaccharide degradation</keyword>
<dbReference type="RefSeq" id="XP_070894640.1">
    <property type="nucleotide sequence ID" value="XM_071046859.1"/>
</dbReference>
<reference evidence="9 10" key="1">
    <citation type="submission" date="2024-07" db="EMBL/GenBank/DDBJ databases">
        <title>Section-level genome sequencing and comparative genomics of Aspergillus sections Usti and Cavernicolus.</title>
        <authorList>
            <consortium name="Lawrence Berkeley National Laboratory"/>
            <person name="Nybo J.L."/>
            <person name="Vesth T.C."/>
            <person name="Theobald S."/>
            <person name="Frisvad J.C."/>
            <person name="Larsen T.O."/>
            <person name="Kjaerboelling I."/>
            <person name="Rothschild-Mancinelli K."/>
            <person name="Lyhne E.K."/>
            <person name="Kogle M.E."/>
            <person name="Barry K."/>
            <person name="Clum A."/>
            <person name="Na H."/>
            <person name="Ledsgaard L."/>
            <person name="Lin J."/>
            <person name="Lipzen A."/>
            <person name="Kuo A."/>
            <person name="Riley R."/>
            <person name="Mondo S."/>
            <person name="LaButti K."/>
            <person name="Haridas S."/>
            <person name="Pangalinan J."/>
            <person name="Salamov A.A."/>
            <person name="Simmons B.A."/>
            <person name="Magnuson J.K."/>
            <person name="Chen J."/>
            <person name="Drula E."/>
            <person name="Henrissat B."/>
            <person name="Wiebenga A."/>
            <person name="Lubbers R.J."/>
            <person name="Gomes A.C."/>
            <person name="Macurrencykelacurrency M.R."/>
            <person name="Stajich J."/>
            <person name="Grigoriev I.V."/>
            <person name="Mortensen U.H."/>
            <person name="De vries R.P."/>
            <person name="Baker S.E."/>
            <person name="Andersen M.R."/>
        </authorList>
    </citation>
    <scope>NUCLEOTIDE SEQUENCE [LARGE SCALE GENOMIC DNA]</scope>
    <source>
        <strain evidence="9 10">CBS 756.74</strain>
    </source>
</reference>
<evidence type="ECO:0000256" key="6">
    <source>
        <dbReference type="ARBA" id="ARBA00023295"/>
    </source>
</evidence>
<accession>A0ABR4JNK3</accession>
<dbReference type="Proteomes" id="UP001610444">
    <property type="component" value="Unassembled WGS sequence"/>
</dbReference>
<dbReference type="Gene3D" id="3.40.50.1700">
    <property type="entry name" value="Glycoside hydrolase family 3 C-terminal domain"/>
    <property type="match status" value="1"/>
</dbReference>
<evidence type="ECO:0000256" key="3">
    <source>
        <dbReference type="ARBA" id="ARBA00012744"/>
    </source>
</evidence>
<organism evidence="9 10">
    <name type="scientific">Aspergillus pseudodeflectus</name>
    <dbReference type="NCBI Taxonomy" id="176178"/>
    <lineage>
        <taxon>Eukaryota</taxon>
        <taxon>Fungi</taxon>
        <taxon>Dikarya</taxon>
        <taxon>Ascomycota</taxon>
        <taxon>Pezizomycotina</taxon>
        <taxon>Eurotiomycetes</taxon>
        <taxon>Eurotiomycetidae</taxon>
        <taxon>Eurotiales</taxon>
        <taxon>Aspergillaceae</taxon>
        <taxon>Aspergillus</taxon>
        <taxon>Aspergillus subgen. Nidulantes</taxon>
    </lineage>
</organism>
<dbReference type="PANTHER" id="PTHR42715">
    <property type="entry name" value="BETA-GLUCOSIDASE"/>
    <property type="match status" value="1"/>
</dbReference>
<dbReference type="EC" id="3.2.1.21" evidence="3"/>
<dbReference type="GeneID" id="98162023"/>
<dbReference type="InterPro" id="IPR002772">
    <property type="entry name" value="Glyco_hydro_3_C"/>
</dbReference>
<evidence type="ECO:0000256" key="4">
    <source>
        <dbReference type="ARBA" id="ARBA00022801"/>
    </source>
</evidence>
<comment type="caution">
    <text evidence="9">The sequence shown here is derived from an EMBL/GenBank/DDBJ whole genome shotgun (WGS) entry which is preliminary data.</text>
</comment>
<dbReference type="SUPFAM" id="SSF52279">
    <property type="entry name" value="Beta-D-glucan exohydrolase, C-terminal domain"/>
    <property type="match status" value="1"/>
</dbReference>
<feature type="domain" description="Glycoside hydrolase family 3 C-terminal" evidence="8">
    <location>
        <begin position="83"/>
        <end position="143"/>
    </location>
</feature>
<dbReference type="EMBL" id="JBFXLR010000056">
    <property type="protein sequence ID" value="KAL2841594.1"/>
    <property type="molecule type" value="Genomic_DNA"/>
</dbReference>
<gene>
    <name evidence="9" type="ORF">BJX68DRAFT_271025</name>
</gene>
<dbReference type="Gene3D" id="3.20.20.300">
    <property type="entry name" value="Glycoside hydrolase, family 3, N-terminal domain"/>
    <property type="match status" value="1"/>
</dbReference>
<evidence type="ECO:0000256" key="5">
    <source>
        <dbReference type="ARBA" id="ARBA00023277"/>
    </source>
</evidence>
<evidence type="ECO:0000256" key="1">
    <source>
        <dbReference type="ARBA" id="ARBA00000448"/>
    </source>
</evidence>
<dbReference type="InterPro" id="IPR050288">
    <property type="entry name" value="Cellulose_deg_GH3"/>
</dbReference>
<keyword evidence="10" id="KW-1185">Reference proteome</keyword>
<dbReference type="PANTHER" id="PTHR42715:SF10">
    <property type="entry name" value="BETA-GLUCOSIDASE"/>
    <property type="match status" value="1"/>
</dbReference>
<evidence type="ECO:0000256" key="2">
    <source>
        <dbReference type="ARBA" id="ARBA00005336"/>
    </source>
</evidence>
<dbReference type="InterPro" id="IPR036962">
    <property type="entry name" value="Glyco_hydro_3_N_sf"/>
</dbReference>
<keyword evidence="5" id="KW-0119">Carbohydrate metabolism</keyword>
<name>A0ABR4JNK3_9EURO</name>
<dbReference type="GO" id="GO:0016787">
    <property type="term" value="F:hydrolase activity"/>
    <property type="evidence" value="ECO:0007669"/>
    <property type="project" value="UniProtKB-KW"/>
</dbReference>
<evidence type="ECO:0000313" key="9">
    <source>
        <dbReference type="EMBL" id="KAL2841594.1"/>
    </source>
</evidence>
<sequence>MQSGQKYTVTLESWAADPNVVKNSVGAEVVQGPGLGFIKEINILAQVARAATSWATDCSRQLLRLARDDVCVRRCARPCTGLAWFAGQECGTAIARVLTGHTNPSGRLPFTWPRRLEDNPSFGNWPTNDSDEIFYRECLSVGYRYYDQPGAP</sequence>